<sequence length="162" mass="16857">MSGMADADPTDGLWNWCAAGILAPQVVREAVAGALQRPVTTLDAPGGDAVLCDVWHAGGDFPTLIDCYLAPGDLAEATIASAVAVRLGADLLLPDDTLNPTRYVLAEPDGTLRAVHVDETETDDGTERRHVRPCTGSDPDCAAGPGCSRSRWKPAPDRPAAA</sequence>
<dbReference type="Proteomes" id="UP000239209">
    <property type="component" value="Unassembled WGS sequence"/>
</dbReference>
<protein>
    <submittedName>
        <fullName evidence="2">Uncharacterized protein</fullName>
    </submittedName>
</protein>
<name>A0A2T0RTU7_9ACTN</name>
<proteinExistence type="predicted"/>
<organism evidence="2 3">
    <name type="scientific">Pseudosporangium ferrugineum</name>
    <dbReference type="NCBI Taxonomy" id="439699"/>
    <lineage>
        <taxon>Bacteria</taxon>
        <taxon>Bacillati</taxon>
        <taxon>Actinomycetota</taxon>
        <taxon>Actinomycetes</taxon>
        <taxon>Micromonosporales</taxon>
        <taxon>Micromonosporaceae</taxon>
        <taxon>Pseudosporangium</taxon>
    </lineage>
</organism>
<keyword evidence="3" id="KW-1185">Reference proteome</keyword>
<dbReference type="AlphaFoldDB" id="A0A2T0RTU7"/>
<comment type="caution">
    <text evidence="2">The sequence shown here is derived from an EMBL/GenBank/DDBJ whole genome shotgun (WGS) entry which is preliminary data.</text>
</comment>
<accession>A0A2T0RTU7</accession>
<evidence type="ECO:0000256" key="1">
    <source>
        <dbReference type="SAM" id="MobiDB-lite"/>
    </source>
</evidence>
<evidence type="ECO:0000313" key="2">
    <source>
        <dbReference type="EMBL" id="PRY24604.1"/>
    </source>
</evidence>
<reference evidence="2 3" key="1">
    <citation type="submission" date="2018-03" db="EMBL/GenBank/DDBJ databases">
        <title>Genomic Encyclopedia of Archaeal and Bacterial Type Strains, Phase II (KMG-II): from individual species to whole genera.</title>
        <authorList>
            <person name="Goeker M."/>
        </authorList>
    </citation>
    <scope>NUCLEOTIDE SEQUENCE [LARGE SCALE GENOMIC DNA]</scope>
    <source>
        <strain evidence="2 3">DSM 45348</strain>
    </source>
</reference>
<feature type="region of interest" description="Disordered" evidence="1">
    <location>
        <begin position="120"/>
        <end position="162"/>
    </location>
</feature>
<gene>
    <name evidence="2" type="ORF">CLV70_11342</name>
</gene>
<dbReference type="OrthoDB" id="3385149at2"/>
<evidence type="ECO:0000313" key="3">
    <source>
        <dbReference type="Proteomes" id="UP000239209"/>
    </source>
</evidence>
<dbReference type="EMBL" id="PVZG01000013">
    <property type="protein sequence ID" value="PRY24604.1"/>
    <property type="molecule type" value="Genomic_DNA"/>
</dbReference>